<dbReference type="KEGG" id="bcom:BAUCODRAFT_42941"/>
<evidence type="ECO:0000313" key="7">
    <source>
        <dbReference type="Proteomes" id="UP000011761"/>
    </source>
</evidence>
<dbReference type="HOGENOM" id="CLU_2298239_0_0_1"/>
<evidence type="ECO:0000256" key="5">
    <source>
        <dbReference type="SAM" id="Phobius"/>
    </source>
</evidence>
<dbReference type="Proteomes" id="UP000011761">
    <property type="component" value="Unassembled WGS sequence"/>
</dbReference>
<keyword evidence="2 5" id="KW-0812">Transmembrane</keyword>
<organism evidence="6 7">
    <name type="scientific">Baudoinia panamericana (strain UAMH 10762)</name>
    <name type="common">Angels' share fungus</name>
    <name type="synonym">Baudoinia compniacensis (strain UAMH 10762)</name>
    <dbReference type="NCBI Taxonomy" id="717646"/>
    <lineage>
        <taxon>Eukaryota</taxon>
        <taxon>Fungi</taxon>
        <taxon>Dikarya</taxon>
        <taxon>Ascomycota</taxon>
        <taxon>Pezizomycotina</taxon>
        <taxon>Dothideomycetes</taxon>
        <taxon>Dothideomycetidae</taxon>
        <taxon>Mycosphaerellales</taxon>
        <taxon>Teratosphaeriaceae</taxon>
        <taxon>Baudoinia</taxon>
    </lineage>
</organism>
<evidence type="ECO:0000313" key="6">
    <source>
        <dbReference type="EMBL" id="EMC97848.1"/>
    </source>
</evidence>
<comment type="subcellular location">
    <subcellularLocation>
        <location evidence="1">Membrane</location>
    </subcellularLocation>
</comment>
<dbReference type="InterPro" id="IPR036259">
    <property type="entry name" value="MFS_trans_sf"/>
</dbReference>
<evidence type="ECO:0008006" key="8">
    <source>
        <dbReference type="Google" id="ProtNLM"/>
    </source>
</evidence>
<dbReference type="RefSeq" id="XP_007674532.1">
    <property type="nucleotide sequence ID" value="XM_007676342.1"/>
</dbReference>
<dbReference type="GeneID" id="19114248"/>
<feature type="non-terminal residue" evidence="6">
    <location>
        <position position="1"/>
    </location>
</feature>
<protein>
    <recommendedName>
        <fullName evidence="8">Major facilitator superfamily (MFS) profile domain-containing protein</fullName>
    </recommendedName>
</protein>
<evidence type="ECO:0000256" key="3">
    <source>
        <dbReference type="ARBA" id="ARBA00022989"/>
    </source>
</evidence>
<name>M2N1P0_BAUPA</name>
<evidence type="ECO:0000256" key="1">
    <source>
        <dbReference type="ARBA" id="ARBA00004370"/>
    </source>
</evidence>
<feature type="transmembrane region" description="Helical" evidence="5">
    <location>
        <begin position="12"/>
        <end position="29"/>
    </location>
</feature>
<dbReference type="GO" id="GO:0022857">
    <property type="term" value="F:transmembrane transporter activity"/>
    <property type="evidence" value="ECO:0007669"/>
    <property type="project" value="InterPro"/>
</dbReference>
<gene>
    <name evidence="6" type="ORF">BAUCODRAFT_42941</name>
</gene>
<dbReference type="Pfam" id="PF00083">
    <property type="entry name" value="Sugar_tr"/>
    <property type="match status" value="1"/>
</dbReference>
<keyword evidence="4 5" id="KW-0472">Membrane</keyword>
<keyword evidence="3 5" id="KW-1133">Transmembrane helix</keyword>
<dbReference type="AlphaFoldDB" id="M2N1P0"/>
<dbReference type="InterPro" id="IPR005828">
    <property type="entry name" value="MFS_sugar_transport-like"/>
</dbReference>
<dbReference type="Gene3D" id="1.20.1250.20">
    <property type="entry name" value="MFS general substrate transporter like domains"/>
    <property type="match status" value="1"/>
</dbReference>
<feature type="transmembrane region" description="Helical" evidence="5">
    <location>
        <begin position="75"/>
        <end position="93"/>
    </location>
</feature>
<evidence type="ECO:0000256" key="4">
    <source>
        <dbReference type="ARBA" id="ARBA00023136"/>
    </source>
</evidence>
<reference evidence="6 7" key="1">
    <citation type="journal article" date="2012" name="PLoS Pathog.">
        <title>Diverse lifestyles and strategies of plant pathogenesis encoded in the genomes of eighteen Dothideomycetes fungi.</title>
        <authorList>
            <person name="Ohm R.A."/>
            <person name="Feau N."/>
            <person name="Henrissat B."/>
            <person name="Schoch C.L."/>
            <person name="Horwitz B.A."/>
            <person name="Barry K.W."/>
            <person name="Condon B.J."/>
            <person name="Copeland A.C."/>
            <person name="Dhillon B."/>
            <person name="Glaser F."/>
            <person name="Hesse C.N."/>
            <person name="Kosti I."/>
            <person name="LaButti K."/>
            <person name="Lindquist E.A."/>
            <person name="Lucas S."/>
            <person name="Salamov A.A."/>
            <person name="Bradshaw R.E."/>
            <person name="Ciuffetti L."/>
            <person name="Hamelin R.C."/>
            <person name="Kema G.H.J."/>
            <person name="Lawrence C."/>
            <person name="Scott J.A."/>
            <person name="Spatafora J.W."/>
            <person name="Turgeon B.G."/>
            <person name="de Wit P.J.G.M."/>
            <person name="Zhong S."/>
            <person name="Goodwin S.B."/>
            <person name="Grigoriev I.V."/>
        </authorList>
    </citation>
    <scope>NUCLEOTIDE SEQUENCE [LARGE SCALE GENOMIC DNA]</scope>
    <source>
        <strain evidence="6 7">UAMH 10762</strain>
    </source>
</reference>
<accession>M2N1P0</accession>
<dbReference type="OrthoDB" id="6612291at2759"/>
<keyword evidence="7" id="KW-1185">Reference proteome</keyword>
<evidence type="ECO:0000256" key="2">
    <source>
        <dbReference type="ARBA" id="ARBA00022692"/>
    </source>
</evidence>
<proteinExistence type="predicted"/>
<dbReference type="GO" id="GO:0016020">
    <property type="term" value="C:membrane"/>
    <property type="evidence" value="ECO:0007669"/>
    <property type="project" value="UniProtKB-SubCell"/>
</dbReference>
<sequence>TNRSFDHSRALFALGVVGNILSWPLVTTPGRRARDIWMCICTAMLMSITGFLGLASDRNQPAMCTKAVIVPLFNLLYNIGLGPIVYILIAELLSTNIRGKT</sequence>
<feature type="non-terminal residue" evidence="6">
    <location>
        <position position="101"/>
    </location>
</feature>
<feature type="transmembrane region" description="Helical" evidence="5">
    <location>
        <begin position="36"/>
        <end position="55"/>
    </location>
</feature>
<dbReference type="EMBL" id="KB445553">
    <property type="protein sequence ID" value="EMC97848.1"/>
    <property type="molecule type" value="Genomic_DNA"/>
</dbReference>